<proteinExistence type="predicted"/>
<sequence>MESTVQLQDFLTSRRAKVKPEQVGLLPGTNRRVPGLRRGEVAQPNLARFTFLDREHSESFHPNWDLAADITVGILRLEAGRDPHDKDLHDLVGELATRSQEFRTRWGAHNVRDHGTGTKHFRHPVVGDLHLVYEAAELVADPGLSLLIYTAEPGSSSADALQLLGSWAATLESADTR</sequence>
<evidence type="ECO:0000259" key="1">
    <source>
        <dbReference type="Pfam" id="PF17765"/>
    </source>
</evidence>
<protein>
    <recommendedName>
        <fullName evidence="1">MmyB-like transcription regulator ligand binding domain-containing protein</fullName>
    </recommendedName>
</protein>
<reference evidence="2 3" key="1">
    <citation type="submission" date="2018-05" db="EMBL/GenBank/DDBJ databases">
        <title>Genetic diversity of glacier-inhabiting Cryobacterium bacteria in China and description of Cryobacterium mengkeensis sp. nov. and Arthrobacter glacialis sp. nov.</title>
        <authorList>
            <person name="Liu Q."/>
            <person name="Xin Y.-H."/>
        </authorList>
    </citation>
    <scope>NUCLEOTIDE SEQUENCE [LARGE SCALE GENOMIC DNA]</scope>
    <source>
        <strain evidence="2 3">SK-1</strain>
    </source>
</reference>
<dbReference type="InterPro" id="IPR041413">
    <property type="entry name" value="MLTR_LBD"/>
</dbReference>
<dbReference type="PANTHER" id="PTHR35010">
    <property type="entry name" value="BLL4672 PROTEIN-RELATED"/>
    <property type="match status" value="1"/>
</dbReference>
<accession>A0A317ZLJ3</accession>
<dbReference type="Pfam" id="PF17765">
    <property type="entry name" value="MLTR_LBD"/>
    <property type="match status" value="1"/>
</dbReference>
<organism evidence="2 3">
    <name type="scientific">Cryobacterium arcticum</name>
    <dbReference type="NCBI Taxonomy" id="670052"/>
    <lineage>
        <taxon>Bacteria</taxon>
        <taxon>Bacillati</taxon>
        <taxon>Actinomycetota</taxon>
        <taxon>Actinomycetes</taxon>
        <taxon>Micrococcales</taxon>
        <taxon>Microbacteriaceae</taxon>
        <taxon>Cryobacterium</taxon>
    </lineage>
</organism>
<dbReference type="PANTHER" id="PTHR35010:SF2">
    <property type="entry name" value="BLL4672 PROTEIN"/>
    <property type="match status" value="1"/>
</dbReference>
<gene>
    <name evidence="2" type="ORF">CTB96_11080</name>
</gene>
<dbReference type="OrthoDB" id="3518652at2"/>
<keyword evidence="3" id="KW-1185">Reference proteome</keyword>
<dbReference type="RefSeq" id="WP_110126971.1">
    <property type="nucleotide sequence ID" value="NZ_QHLY01000012.1"/>
</dbReference>
<evidence type="ECO:0000313" key="2">
    <source>
        <dbReference type="EMBL" id="PXA67286.1"/>
    </source>
</evidence>
<feature type="domain" description="MmyB-like transcription regulator ligand binding" evidence="1">
    <location>
        <begin position="36"/>
        <end position="164"/>
    </location>
</feature>
<comment type="caution">
    <text evidence="2">The sequence shown here is derived from an EMBL/GenBank/DDBJ whole genome shotgun (WGS) entry which is preliminary data.</text>
</comment>
<name>A0A317ZLJ3_9MICO</name>
<dbReference type="EMBL" id="QHLY01000012">
    <property type="protein sequence ID" value="PXA67286.1"/>
    <property type="molecule type" value="Genomic_DNA"/>
</dbReference>
<dbReference type="Gene3D" id="3.30.450.180">
    <property type="match status" value="1"/>
</dbReference>
<dbReference type="Proteomes" id="UP000246722">
    <property type="component" value="Unassembled WGS sequence"/>
</dbReference>
<evidence type="ECO:0000313" key="3">
    <source>
        <dbReference type="Proteomes" id="UP000246722"/>
    </source>
</evidence>
<dbReference type="AlphaFoldDB" id="A0A317ZLJ3"/>